<keyword evidence="6" id="KW-0325">Glycoprotein</keyword>
<keyword evidence="3" id="KW-1133">Transmembrane helix</keyword>
<dbReference type="SMART" id="SM00004">
    <property type="entry name" value="NL"/>
    <property type="match status" value="1"/>
</dbReference>
<feature type="non-terminal residue" evidence="12">
    <location>
        <position position="192"/>
    </location>
</feature>
<protein>
    <recommendedName>
        <fullName evidence="14">EGF-like domain-containing protein</fullName>
    </recommendedName>
</protein>
<accession>A0AAV5UYN6</accession>
<dbReference type="PROSITE" id="PS00022">
    <property type="entry name" value="EGF_1"/>
    <property type="match status" value="2"/>
</dbReference>
<evidence type="ECO:0000256" key="8">
    <source>
        <dbReference type="PROSITE-ProRule" id="PRU00076"/>
    </source>
</evidence>
<dbReference type="Pfam" id="PF00066">
    <property type="entry name" value="Notch"/>
    <property type="match status" value="1"/>
</dbReference>
<evidence type="ECO:0000256" key="5">
    <source>
        <dbReference type="ARBA" id="ARBA00023157"/>
    </source>
</evidence>
<gene>
    <name evidence="12" type="ORF">PFISCL1PPCAC_2999</name>
</gene>
<evidence type="ECO:0008006" key="14">
    <source>
        <dbReference type="Google" id="ProtNLM"/>
    </source>
</evidence>
<dbReference type="SUPFAM" id="SSF57196">
    <property type="entry name" value="EGF/Laminin"/>
    <property type="match status" value="1"/>
</dbReference>
<dbReference type="InterPro" id="IPR035993">
    <property type="entry name" value="Notch-like_dom_sf"/>
</dbReference>
<evidence type="ECO:0000259" key="10">
    <source>
        <dbReference type="PROSITE" id="PS50026"/>
    </source>
</evidence>
<dbReference type="InterPro" id="IPR000800">
    <property type="entry name" value="Notch_dom"/>
</dbReference>
<dbReference type="PROSITE" id="PS50258">
    <property type="entry name" value="LNR"/>
    <property type="match status" value="1"/>
</dbReference>
<keyword evidence="1" id="KW-0812">Transmembrane</keyword>
<evidence type="ECO:0000313" key="12">
    <source>
        <dbReference type="EMBL" id="GMT11702.1"/>
    </source>
</evidence>
<evidence type="ECO:0000256" key="2">
    <source>
        <dbReference type="ARBA" id="ARBA00022737"/>
    </source>
</evidence>
<feature type="domain" description="LNR" evidence="11">
    <location>
        <begin position="103"/>
        <end position="139"/>
    </location>
</feature>
<comment type="caution">
    <text evidence="8">Lacks conserved residue(s) required for the propagation of feature annotation.</text>
</comment>
<feature type="domain" description="EGF-like" evidence="10">
    <location>
        <begin position="59"/>
        <end position="91"/>
    </location>
</feature>
<feature type="disulfide bond" evidence="8">
    <location>
        <begin position="44"/>
        <end position="53"/>
    </location>
</feature>
<evidence type="ECO:0000256" key="6">
    <source>
        <dbReference type="ARBA" id="ARBA00023180"/>
    </source>
</evidence>
<name>A0AAV5UYN6_9BILA</name>
<proteinExistence type="predicted"/>
<keyword evidence="9" id="KW-0732">Signal</keyword>
<dbReference type="Gene3D" id="4.10.470.20">
    <property type="match status" value="1"/>
</dbReference>
<comment type="subcellular location">
    <subcellularLocation>
        <location evidence="7">Endomembrane system</location>
        <topology evidence="7">Single-pass type I membrane protein</topology>
    </subcellularLocation>
</comment>
<keyword evidence="4" id="KW-0472">Membrane</keyword>
<dbReference type="SUPFAM" id="SSF90193">
    <property type="entry name" value="Notch domain"/>
    <property type="match status" value="1"/>
</dbReference>
<keyword evidence="2" id="KW-0677">Repeat</keyword>
<keyword evidence="8" id="KW-0245">EGF-like domain</keyword>
<feature type="non-terminal residue" evidence="12">
    <location>
        <position position="1"/>
    </location>
</feature>
<feature type="signal peptide" evidence="9">
    <location>
        <begin position="1"/>
        <end position="18"/>
    </location>
</feature>
<dbReference type="AlphaFoldDB" id="A0AAV5UYN6"/>
<comment type="caution">
    <text evidence="12">The sequence shown here is derived from an EMBL/GenBank/DDBJ whole genome shotgun (WGS) entry which is preliminary data.</text>
</comment>
<evidence type="ECO:0000259" key="11">
    <source>
        <dbReference type="PROSITE" id="PS50258"/>
    </source>
</evidence>
<evidence type="ECO:0000256" key="9">
    <source>
        <dbReference type="SAM" id="SignalP"/>
    </source>
</evidence>
<evidence type="ECO:0000313" key="13">
    <source>
        <dbReference type="Proteomes" id="UP001432322"/>
    </source>
</evidence>
<evidence type="ECO:0000256" key="4">
    <source>
        <dbReference type="ARBA" id="ARBA00023136"/>
    </source>
</evidence>
<evidence type="ECO:0000256" key="3">
    <source>
        <dbReference type="ARBA" id="ARBA00022989"/>
    </source>
</evidence>
<keyword evidence="13" id="KW-1185">Reference proteome</keyword>
<dbReference type="Gene3D" id="2.10.25.10">
    <property type="entry name" value="Laminin"/>
    <property type="match status" value="1"/>
</dbReference>
<dbReference type="InterPro" id="IPR000742">
    <property type="entry name" value="EGF"/>
</dbReference>
<keyword evidence="5 8" id="KW-1015">Disulfide bond</keyword>
<feature type="chain" id="PRO_5043831677" description="EGF-like domain-containing protein" evidence="9">
    <location>
        <begin position="19"/>
        <end position="192"/>
    </location>
</feature>
<dbReference type="PROSITE" id="PS50026">
    <property type="entry name" value="EGF_3"/>
    <property type="match status" value="2"/>
</dbReference>
<evidence type="ECO:0000256" key="1">
    <source>
        <dbReference type="ARBA" id="ARBA00022692"/>
    </source>
</evidence>
<evidence type="ECO:0000256" key="7">
    <source>
        <dbReference type="ARBA" id="ARBA00046288"/>
    </source>
</evidence>
<dbReference type="Proteomes" id="UP001432322">
    <property type="component" value="Unassembled WGS sequence"/>
</dbReference>
<dbReference type="EMBL" id="BTSY01000001">
    <property type="protein sequence ID" value="GMT11702.1"/>
    <property type="molecule type" value="Genomic_DNA"/>
</dbReference>
<sequence length="192" mass="21112">VVFYLLLIILPLFSSSLIDNCPPDGCPSWSKCALDSSGNPSCLCDEGFTGTRCEIVTCNEFTCAGPLSICENTVQGPICHCEEGREGDNCQLLRGETRPWSRCANAAFCENSFQNGQCDEICNNPECFYDGYDCSDEESSEELAPTYSLSLLVVRVDVTPLHFFTNRLEFLSQISAPLNKNVTVARLNGYGK</sequence>
<feature type="domain" description="EGF-like" evidence="10">
    <location>
        <begin position="17"/>
        <end position="54"/>
    </location>
</feature>
<organism evidence="12 13">
    <name type="scientific">Pristionchus fissidentatus</name>
    <dbReference type="NCBI Taxonomy" id="1538716"/>
    <lineage>
        <taxon>Eukaryota</taxon>
        <taxon>Metazoa</taxon>
        <taxon>Ecdysozoa</taxon>
        <taxon>Nematoda</taxon>
        <taxon>Chromadorea</taxon>
        <taxon>Rhabditida</taxon>
        <taxon>Rhabditina</taxon>
        <taxon>Diplogasteromorpha</taxon>
        <taxon>Diplogasteroidea</taxon>
        <taxon>Neodiplogasteridae</taxon>
        <taxon>Pristionchus</taxon>
    </lineage>
</organism>
<dbReference type="PROSITE" id="PS01186">
    <property type="entry name" value="EGF_2"/>
    <property type="match status" value="1"/>
</dbReference>
<feature type="disulfide bond" evidence="8">
    <location>
        <begin position="81"/>
        <end position="90"/>
    </location>
</feature>
<reference evidence="12" key="1">
    <citation type="submission" date="2023-10" db="EMBL/GenBank/DDBJ databases">
        <title>Genome assembly of Pristionchus species.</title>
        <authorList>
            <person name="Yoshida K."/>
            <person name="Sommer R.J."/>
        </authorList>
    </citation>
    <scope>NUCLEOTIDE SEQUENCE</scope>
    <source>
        <strain evidence="12">RS5133</strain>
    </source>
</reference>
<dbReference type="GO" id="GO:0012505">
    <property type="term" value="C:endomembrane system"/>
    <property type="evidence" value="ECO:0007669"/>
    <property type="project" value="UniProtKB-SubCell"/>
</dbReference>